<feature type="domain" description="Polysaccharide pyruvyl transferase" evidence="2">
    <location>
        <begin position="53"/>
        <end position="338"/>
    </location>
</feature>
<dbReference type="AlphaFoldDB" id="A0AAX1N448"/>
<keyword evidence="1" id="KW-0812">Transmembrane</keyword>
<dbReference type="PANTHER" id="PTHR36836">
    <property type="entry name" value="COLANIC ACID BIOSYNTHESIS PROTEIN WCAK"/>
    <property type="match status" value="1"/>
</dbReference>
<dbReference type="Proteomes" id="UP000678679">
    <property type="component" value="Chromosome 1"/>
</dbReference>
<keyword evidence="1" id="KW-1133">Transmembrane helix</keyword>
<dbReference type="Pfam" id="PF04230">
    <property type="entry name" value="PS_pyruv_trans"/>
    <property type="match status" value="1"/>
</dbReference>
<evidence type="ECO:0000313" key="4">
    <source>
        <dbReference type="Proteomes" id="UP000678679"/>
    </source>
</evidence>
<evidence type="ECO:0000256" key="1">
    <source>
        <dbReference type="SAM" id="Phobius"/>
    </source>
</evidence>
<keyword evidence="4" id="KW-1185">Reference proteome</keyword>
<protein>
    <submittedName>
        <fullName evidence="3">Polysaccharide pyruvyl transferase family protein</fullName>
    </submittedName>
</protein>
<name>A0AAX1N448_9BACT</name>
<dbReference type="EMBL" id="CP076132">
    <property type="protein sequence ID" value="QWG02334.1"/>
    <property type="molecule type" value="Genomic_DNA"/>
</dbReference>
<organism evidence="3 4">
    <name type="scientific">Flammeovirga yaeyamensis</name>
    <dbReference type="NCBI Taxonomy" id="367791"/>
    <lineage>
        <taxon>Bacteria</taxon>
        <taxon>Pseudomonadati</taxon>
        <taxon>Bacteroidota</taxon>
        <taxon>Cytophagia</taxon>
        <taxon>Cytophagales</taxon>
        <taxon>Flammeovirgaceae</taxon>
        <taxon>Flammeovirga</taxon>
    </lineage>
</organism>
<dbReference type="RefSeq" id="WP_169664744.1">
    <property type="nucleotide sequence ID" value="NZ_CP076132.1"/>
</dbReference>
<reference evidence="3 4" key="1">
    <citation type="submission" date="2021-05" db="EMBL/GenBank/DDBJ databases">
        <title>Comparative genomic studies on the polysaccharide-degrading batcterial strains of the Flammeovirga genus.</title>
        <authorList>
            <person name="Zewei F."/>
            <person name="Zheng Z."/>
            <person name="Yu L."/>
            <person name="Ruyue G."/>
            <person name="Yanhong M."/>
            <person name="Yuanyuan C."/>
            <person name="Jingyan G."/>
            <person name="Wenjun H."/>
        </authorList>
    </citation>
    <scope>NUCLEOTIDE SEQUENCE [LARGE SCALE GENOMIC DNA]</scope>
    <source>
        <strain evidence="3 4">NBRC:100898</strain>
    </source>
</reference>
<keyword evidence="3" id="KW-0808">Transferase</keyword>
<proteinExistence type="predicted"/>
<accession>A0AAX1N448</accession>
<dbReference type="GO" id="GO:0016740">
    <property type="term" value="F:transferase activity"/>
    <property type="evidence" value="ECO:0007669"/>
    <property type="project" value="UniProtKB-KW"/>
</dbReference>
<sequence>MKKIILRLKNLIFNLGSLAVIFPIFLMKDFLSSKKQSVSINKITWFGAYGNGNLGDDLIFYSLKRLLNKNDIEINLSIRDFEKAKNYGVQLFSKGEQFFDFWSYKKRIKECDAVFLGGGGLLEYYYPSKQAYRMLLIYLCPLMLARIYGKPSYVVGMGVNSDKIQNSFFRFIYRSILSSCKLIITRDEKSKNGLIGNGVETNIIASFDPVLSLDLPLREPFDSNKKTIGFLLWPYFLWPHFYENAESLPESKRKKHENFVEQLQQSIKTLSKEYNIKLLTFHFSDTILYKELEMTFEEKASLGTFLKSIAQVDLVVSMRYHGIITSVLNEIPVISIDVQQKMDAIMRNYDLYNYNIKVDDFSKDTLLSKVKHIEDNNVDTLKKIQDKNKEVKQNIRKSYSEIL</sequence>
<dbReference type="PANTHER" id="PTHR36836:SF1">
    <property type="entry name" value="COLANIC ACID BIOSYNTHESIS PROTEIN WCAK"/>
    <property type="match status" value="1"/>
</dbReference>
<dbReference type="KEGG" id="fya:KMW28_01755"/>
<keyword evidence="1" id="KW-0472">Membrane</keyword>
<evidence type="ECO:0000259" key="2">
    <source>
        <dbReference type="Pfam" id="PF04230"/>
    </source>
</evidence>
<feature type="transmembrane region" description="Helical" evidence="1">
    <location>
        <begin position="12"/>
        <end position="31"/>
    </location>
</feature>
<gene>
    <name evidence="3" type="ORF">KMW28_01755</name>
</gene>
<evidence type="ECO:0000313" key="3">
    <source>
        <dbReference type="EMBL" id="QWG02334.1"/>
    </source>
</evidence>
<dbReference type="InterPro" id="IPR007345">
    <property type="entry name" value="Polysacch_pyruvyl_Trfase"/>
</dbReference>